<protein>
    <submittedName>
        <fullName evidence="2">Uncharacterized protein</fullName>
    </submittedName>
</protein>
<keyword evidence="3" id="KW-1185">Reference proteome</keyword>
<organism evidence="2 3">
    <name type="scientific">Luteibaculum oceani</name>
    <dbReference type="NCBI Taxonomy" id="1294296"/>
    <lineage>
        <taxon>Bacteria</taxon>
        <taxon>Pseudomonadati</taxon>
        <taxon>Bacteroidota</taxon>
        <taxon>Flavobacteriia</taxon>
        <taxon>Flavobacteriales</taxon>
        <taxon>Luteibaculaceae</taxon>
        <taxon>Luteibaculum</taxon>
    </lineage>
</organism>
<keyword evidence="1" id="KW-0732">Signal</keyword>
<accession>A0A5C6USK9</accession>
<dbReference type="AlphaFoldDB" id="A0A5C6USK9"/>
<dbReference type="OrthoDB" id="9765926at2"/>
<evidence type="ECO:0000313" key="3">
    <source>
        <dbReference type="Proteomes" id="UP000321168"/>
    </source>
</evidence>
<dbReference type="RefSeq" id="WP_147015406.1">
    <property type="nucleotide sequence ID" value="NZ_VORB01000012.1"/>
</dbReference>
<gene>
    <name evidence="2" type="ORF">FRX97_11695</name>
</gene>
<feature type="signal peptide" evidence="1">
    <location>
        <begin position="1"/>
        <end position="18"/>
    </location>
</feature>
<evidence type="ECO:0000313" key="2">
    <source>
        <dbReference type="EMBL" id="TXC75634.1"/>
    </source>
</evidence>
<name>A0A5C6USK9_9FLAO</name>
<feature type="chain" id="PRO_5022999610" evidence="1">
    <location>
        <begin position="19"/>
        <end position="192"/>
    </location>
</feature>
<dbReference type="Proteomes" id="UP000321168">
    <property type="component" value="Unassembled WGS sequence"/>
</dbReference>
<reference evidence="2 3" key="1">
    <citation type="submission" date="2019-08" db="EMBL/GenBank/DDBJ databases">
        <title>Genome of Luteibaculum oceani JCM 18817.</title>
        <authorList>
            <person name="Bowman J.P."/>
        </authorList>
    </citation>
    <scope>NUCLEOTIDE SEQUENCE [LARGE SCALE GENOMIC DNA]</scope>
    <source>
        <strain evidence="2 3">JCM 18817</strain>
    </source>
</reference>
<dbReference type="EMBL" id="VORB01000012">
    <property type="protein sequence ID" value="TXC75634.1"/>
    <property type="molecule type" value="Genomic_DNA"/>
</dbReference>
<comment type="caution">
    <text evidence="2">The sequence shown here is derived from an EMBL/GenBank/DDBJ whole genome shotgun (WGS) entry which is preliminary data.</text>
</comment>
<evidence type="ECO:0000256" key="1">
    <source>
        <dbReference type="SAM" id="SignalP"/>
    </source>
</evidence>
<proteinExistence type="predicted"/>
<sequence>MKYAILLFTLLLGFNGFAQSDNPLDDIYELEARTADCLGAIKLGDKLGPVVGNNKIGFKYEIKKQEHRNPYIFAWEHNVVWFRFTPEKDGELELLISPIEPSENFDFILYVTDGRWFCNDFHEYVDSPIRSNLSTNPGTTGISSLGQEEFVTEDKSNAYSSPVQVKAGYTYYLVIDSPDGKNSGFSIEKRVK</sequence>